<dbReference type="RefSeq" id="WP_279334090.1">
    <property type="nucleotide sequence ID" value="NZ_CP121682.1"/>
</dbReference>
<dbReference type="InterPro" id="IPR050172">
    <property type="entry name" value="SsuD_RutA_monooxygenase"/>
</dbReference>
<evidence type="ECO:0000256" key="2">
    <source>
        <dbReference type="ARBA" id="ARBA00022643"/>
    </source>
</evidence>
<evidence type="ECO:0000313" key="7">
    <source>
        <dbReference type="Proteomes" id="UP001216440"/>
    </source>
</evidence>
<dbReference type="EMBL" id="CP121682">
    <property type="protein sequence ID" value="WGD40971.1"/>
    <property type="molecule type" value="Genomic_DNA"/>
</dbReference>
<gene>
    <name evidence="6" type="ORF">PYS65_12845</name>
</gene>
<keyword evidence="1" id="KW-0285">Flavoprotein</keyword>
<dbReference type="Gene3D" id="3.20.20.30">
    <property type="entry name" value="Luciferase-like domain"/>
    <property type="match status" value="1"/>
</dbReference>
<evidence type="ECO:0000256" key="3">
    <source>
        <dbReference type="ARBA" id="ARBA00023002"/>
    </source>
</evidence>
<evidence type="ECO:0000256" key="1">
    <source>
        <dbReference type="ARBA" id="ARBA00022630"/>
    </source>
</evidence>
<proteinExistence type="predicted"/>
<sequence length="279" mass="29505">MKIGIAFPNTVPGASGRLQIDWAVRAESRGFSTVAATQRLCYPGHEPLAVLAAAAAVTSRITLTTNILVAPLTTAAVLAKEAATVSSLAGGRFLLGLGPGVRADDFEAARRDFGSRGAAFDRQLAELARLREHHDPGSLPAPVPPLLIGGLSAAAVRRTVRWAEGWTAPGLTPDRIAPAAEQVREAWAAAGREGRPRLVALSRFWLGEEVAREAAGFVREYFGVLGDEADAFVAKTPRTPEQVREQVTALAAAGFDEVVFHPTAAHLSQVDRLADVLIP</sequence>
<keyword evidence="3" id="KW-0560">Oxidoreductase</keyword>
<evidence type="ECO:0000256" key="4">
    <source>
        <dbReference type="ARBA" id="ARBA00023033"/>
    </source>
</evidence>
<dbReference type="InterPro" id="IPR011251">
    <property type="entry name" value="Luciferase-like_dom"/>
</dbReference>
<accession>A0ABY8K242</accession>
<dbReference type="Pfam" id="PF00296">
    <property type="entry name" value="Bac_luciferase"/>
    <property type="match status" value="1"/>
</dbReference>
<dbReference type="SUPFAM" id="SSF51679">
    <property type="entry name" value="Bacterial luciferase-like"/>
    <property type="match status" value="1"/>
</dbReference>
<dbReference type="InterPro" id="IPR036661">
    <property type="entry name" value="Luciferase-like_sf"/>
</dbReference>
<keyword evidence="7" id="KW-1185">Reference proteome</keyword>
<name>A0ABY8K242_9ACTN</name>
<organism evidence="6 7">
    <name type="scientific">Streptomyces cathayae</name>
    <dbReference type="NCBI Taxonomy" id="3031124"/>
    <lineage>
        <taxon>Bacteria</taxon>
        <taxon>Bacillati</taxon>
        <taxon>Actinomycetota</taxon>
        <taxon>Actinomycetes</taxon>
        <taxon>Kitasatosporales</taxon>
        <taxon>Streptomycetaceae</taxon>
        <taxon>Streptomyces</taxon>
    </lineage>
</organism>
<evidence type="ECO:0000313" key="6">
    <source>
        <dbReference type="EMBL" id="WGD40971.1"/>
    </source>
</evidence>
<evidence type="ECO:0000259" key="5">
    <source>
        <dbReference type="Pfam" id="PF00296"/>
    </source>
</evidence>
<dbReference type="PANTHER" id="PTHR42847:SF4">
    <property type="entry name" value="ALKANESULFONATE MONOOXYGENASE-RELATED"/>
    <property type="match status" value="1"/>
</dbReference>
<dbReference type="PANTHER" id="PTHR42847">
    <property type="entry name" value="ALKANESULFONATE MONOOXYGENASE"/>
    <property type="match status" value="1"/>
</dbReference>
<keyword evidence="4" id="KW-0503">Monooxygenase</keyword>
<dbReference type="Proteomes" id="UP001216440">
    <property type="component" value="Chromosome"/>
</dbReference>
<protein>
    <submittedName>
        <fullName evidence="6">LLM class flavin-dependent oxidoreductase</fullName>
    </submittedName>
</protein>
<keyword evidence="2" id="KW-0288">FMN</keyword>
<feature type="domain" description="Luciferase-like" evidence="5">
    <location>
        <begin position="1"/>
        <end position="248"/>
    </location>
</feature>
<reference evidence="6 7" key="1">
    <citation type="submission" date="2023-03" db="EMBL/GenBank/DDBJ databases">
        <authorList>
            <person name="Mo P."/>
        </authorList>
    </citation>
    <scope>NUCLEOTIDE SEQUENCE [LARGE SCALE GENOMIC DNA]</scope>
    <source>
        <strain evidence="6 7">HUAS 5</strain>
    </source>
</reference>